<dbReference type="GeneID" id="19325608"/>
<reference evidence="3" key="1">
    <citation type="journal article" date="2013" name="Genome Announc.">
        <title>Draft genome sequence of the ascomycete Phaeoacremonium aleophilum strain UCR-PA7, a causal agent of the esca disease complex in grapevines.</title>
        <authorList>
            <person name="Blanco-Ulate B."/>
            <person name="Rolshausen P."/>
            <person name="Cantu D."/>
        </authorList>
    </citation>
    <scope>NUCLEOTIDE SEQUENCE [LARGE SCALE GENOMIC DNA]</scope>
    <source>
        <strain evidence="3">UCR-PA7</strain>
    </source>
</reference>
<keyword evidence="3" id="KW-1185">Reference proteome</keyword>
<dbReference type="HOGENOM" id="CLU_012848_1_0_1"/>
<feature type="region of interest" description="Disordered" evidence="1">
    <location>
        <begin position="392"/>
        <end position="630"/>
    </location>
</feature>
<evidence type="ECO:0000256" key="1">
    <source>
        <dbReference type="SAM" id="MobiDB-lite"/>
    </source>
</evidence>
<feature type="compositionally biased region" description="Basic and acidic residues" evidence="1">
    <location>
        <begin position="421"/>
        <end position="443"/>
    </location>
</feature>
<feature type="region of interest" description="Disordered" evidence="1">
    <location>
        <begin position="174"/>
        <end position="197"/>
    </location>
</feature>
<feature type="region of interest" description="Disordered" evidence="1">
    <location>
        <begin position="210"/>
        <end position="243"/>
    </location>
</feature>
<feature type="compositionally biased region" description="Polar residues" evidence="1">
    <location>
        <begin position="176"/>
        <end position="196"/>
    </location>
</feature>
<feature type="compositionally biased region" description="Basic and acidic residues" evidence="1">
    <location>
        <begin position="305"/>
        <end position="315"/>
    </location>
</feature>
<evidence type="ECO:0000313" key="3">
    <source>
        <dbReference type="Proteomes" id="UP000014074"/>
    </source>
</evidence>
<feature type="compositionally biased region" description="Low complexity" evidence="1">
    <location>
        <begin position="496"/>
        <end position="517"/>
    </location>
</feature>
<name>R8BJI1_PHAM7</name>
<sequence length="630" mass="68064">MATVPATQQPTQLDIHEDISSAIGQEGIAVVTDISSDPTTPKQPIVLNEVSGNESQSKAQDFCPSKPLNLIGELATELENFHIASPFRQDNENPIVQKGEELHSQQSVETSTEALLNLSTAETRDSPAAPQVASPSTLSEQSNICLEDPLKYHSLVLADQNLSPANEQIARHQAEQDTTNSTKMNVEATPSSSSVGSPHIAELQVIAPESPTVKATASGPQENGGISRETTPRRPSPLRPITRIEDSFEALDQFEEEVEAVTQAAQLNRVLSPDTGKASDGNAKRNSSLGQPSARLKNRQGSGEVKPKGGRDSSVRRSAMPPISAKDDKASAKAPVKKAPVARPASLLPPKPLVKPSRPSIVPTFELPGEAVARRLKEKREARLSLQVNSEQLAAATPQRAKSLRARPPTIPNFELPGEAISRRKREEHAARLKAQEEEERKRREFKAKPIRTSMAPSTAVRETATSRARTAKAAQQENSAPAQTSSAAGKRLSVAPGSRASRPSMSSTASSTGPPSRGRDLTVGSPSTRQISRAASSSTGSISGKRSTMSAEDVQHQKLRGREILQRDNNYLAEREREKRDREEAARLARQEAAERSRMLSRQWAEKQRQKKLTATATVTAATSDVTVR</sequence>
<dbReference type="EMBL" id="KB933162">
    <property type="protein sequence ID" value="EON99377.1"/>
    <property type="molecule type" value="Genomic_DNA"/>
</dbReference>
<evidence type="ECO:0000313" key="2">
    <source>
        <dbReference type="EMBL" id="EON99377.1"/>
    </source>
</evidence>
<protein>
    <submittedName>
        <fullName evidence="2">Putative carboxylesterase family protein</fullName>
    </submittedName>
</protein>
<feature type="compositionally biased region" description="Low complexity" evidence="1">
    <location>
        <begin position="532"/>
        <end position="549"/>
    </location>
</feature>
<proteinExistence type="predicted"/>
<dbReference type="eggNOG" id="ENOG502SPY3">
    <property type="taxonomic scope" value="Eukaryota"/>
</dbReference>
<gene>
    <name evidence="2" type="ORF">UCRPA7_5090</name>
</gene>
<dbReference type="KEGG" id="tmn:UCRPA7_5090"/>
<accession>R8BJI1</accession>
<feature type="compositionally biased region" description="Polar residues" evidence="1">
    <location>
        <begin position="476"/>
        <end position="488"/>
    </location>
</feature>
<feature type="compositionally biased region" description="Basic and acidic residues" evidence="1">
    <location>
        <begin position="554"/>
        <end position="567"/>
    </location>
</feature>
<feature type="region of interest" description="Disordered" evidence="1">
    <location>
        <begin position="265"/>
        <end position="363"/>
    </location>
</feature>
<feature type="compositionally biased region" description="Basic and acidic residues" evidence="1">
    <location>
        <begin position="574"/>
        <end position="609"/>
    </location>
</feature>
<feature type="compositionally biased region" description="Low complexity" evidence="1">
    <location>
        <begin position="615"/>
        <end position="630"/>
    </location>
</feature>
<dbReference type="OrthoDB" id="3946796at2759"/>
<feature type="compositionally biased region" description="Low complexity" evidence="1">
    <location>
        <begin position="459"/>
        <end position="475"/>
    </location>
</feature>
<dbReference type="RefSeq" id="XP_007915829.1">
    <property type="nucleotide sequence ID" value="XM_007917638.1"/>
</dbReference>
<dbReference type="Proteomes" id="UP000014074">
    <property type="component" value="Unassembled WGS sequence"/>
</dbReference>
<organism evidence="2 3">
    <name type="scientific">Phaeoacremonium minimum (strain UCR-PA7)</name>
    <name type="common">Esca disease fungus</name>
    <name type="synonym">Togninia minima</name>
    <dbReference type="NCBI Taxonomy" id="1286976"/>
    <lineage>
        <taxon>Eukaryota</taxon>
        <taxon>Fungi</taxon>
        <taxon>Dikarya</taxon>
        <taxon>Ascomycota</taxon>
        <taxon>Pezizomycotina</taxon>
        <taxon>Sordariomycetes</taxon>
        <taxon>Sordariomycetidae</taxon>
        <taxon>Togniniales</taxon>
        <taxon>Togniniaceae</taxon>
        <taxon>Phaeoacremonium</taxon>
    </lineage>
</organism>
<dbReference type="AlphaFoldDB" id="R8BJI1"/>
<feature type="compositionally biased region" description="Low complexity" evidence="1">
    <location>
        <begin position="332"/>
        <end position="346"/>
    </location>
</feature>